<feature type="compositionally biased region" description="Basic and acidic residues" evidence="1">
    <location>
        <begin position="156"/>
        <end position="175"/>
    </location>
</feature>
<name>A0A2A2JKB4_9BILA</name>
<feature type="compositionally biased region" description="Low complexity" evidence="1">
    <location>
        <begin position="130"/>
        <end position="139"/>
    </location>
</feature>
<keyword evidence="3" id="KW-1185">Reference proteome</keyword>
<gene>
    <name evidence="2" type="ORF">WR25_07502</name>
</gene>
<comment type="caution">
    <text evidence="2">The sequence shown here is derived from an EMBL/GenBank/DDBJ whole genome shotgun (WGS) entry which is preliminary data.</text>
</comment>
<protein>
    <submittedName>
        <fullName evidence="2">Uncharacterized protein</fullName>
    </submittedName>
</protein>
<dbReference type="EMBL" id="LIAE01010386">
    <property type="protein sequence ID" value="PAV62097.1"/>
    <property type="molecule type" value="Genomic_DNA"/>
</dbReference>
<evidence type="ECO:0000256" key="1">
    <source>
        <dbReference type="SAM" id="MobiDB-lite"/>
    </source>
</evidence>
<feature type="region of interest" description="Disordered" evidence="1">
    <location>
        <begin position="72"/>
        <end position="175"/>
    </location>
</feature>
<feature type="compositionally biased region" description="Basic and acidic residues" evidence="1">
    <location>
        <begin position="99"/>
        <end position="113"/>
    </location>
</feature>
<sequence>MAVCASRLVSSLPYSLSHLFPFASSQPVSGGPAACCCLCVCLVEGEILRSGPSEPNLALKLAGRWYGLGADNESRAAKPQPLQNGRRGLGTEGEEEEKEEKWGKGGKRQDRCKAVSKKRKMEKKGEGERANASSSSKRSGSGRRECSRKQLSSIETKARGVTERQTDKPSKARKPDNYNVRVALIGSAMLQPRNLQIRREIPIFIRLRDFSHMY</sequence>
<organism evidence="2 3">
    <name type="scientific">Diploscapter pachys</name>
    <dbReference type="NCBI Taxonomy" id="2018661"/>
    <lineage>
        <taxon>Eukaryota</taxon>
        <taxon>Metazoa</taxon>
        <taxon>Ecdysozoa</taxon>
        <taxon>Nematoda</taxon>
        <taxon>Chromadorea</taxon>
        <taxon>Rhabditida</taxon>
        <taxon>Rhabditina</taxon>
        <taxon>Rhabditomorpha</taxon>
        <taxon>Rhabditoidea</taxon>
        <taxon>Rhabditidae</taxon>
        <taxon>Diploscapter</taxon>
    </lineage>
</organism>
<proteinExistence type="predicted"/>
<dbReference type="Proteomes" id="UP000218231">
    <property type="component" value="Unassembled WGS sequence"/>
</dbReference>
<reference evidence="2 3" key="1">
    <citation type="journal article" date="2017" name="Curr. Biol.">
        <title>Genome architecture and evolution of a unichromosomal asexual nematode.</title>
        <authorList>
            <person name="Fradin H."/>
            <person name="Zegar C."/>
            <person name="Gutwein M."/>
            <person name="Lucas J."/>
            <person name="Kovtun M."/>
            <person name="Corcoran D."/>
            <person name="Baugh L.R."/>
            <person name="Kiontke K."/>
            <person name="Gunsalus K."/>
            <person name="Fitch D.H."/>
            <person name="Piano F."/>
        </authorList>
    </citation>
    <scope>NUCLEOTIDE SEQUENCE [LARGE SCALE GENOMIC DNA]</scope>
    <source>
        <strain evidence="2">PF1309</strain>
    </source>
</reference>
<accession>A0A2A2JKB4</accession>
<evidence type="ECO:0000313" key="3">
    <source>
        <dbReference type="Proteomes" id="UP000218231"/>
    </source>
</evidence>
<evidence type="ECO:0000313" key="2">
    <source>
        <dbReference type="EMBL" id="PAV62097.1"/>
    </source>
</evidence>
<dbReference type="AlphaFoldDB" id="A0A2A2JKB4"/>